<organism evidence="2 3">
    <name type="scientific">Eiseniibacteriota bacterium</name>
    <dbReference type="NCBI Taxonomy" id="2212470"/>
    <lineage>
        <taxon>Bacteria</taxon>
        <taxon>Candidatus Eiseniibacteriota</taxon>
    </lineage>
</organism>
<feature type="compositionally biased region" description="Low complexity" evidence="1">
    <location>
        <begin position="58"/>
        <end position="67"/>
    </location>
</feature>
<gene>
    <name evidence="2" type="ORF">E6K72_00510</name>
</gene>
<feature type="compositionally biased region" description="Low complexity" evidence="1">
    <location>
        <begin position="40"/>
        <end position="51"/>
    </location>
</feature>
<protein>
    <submittedName>
        <fullName evidence="2">Uncharacterized protein</fullName>
    </submittedName>
</protein>
<name>A0A538TAF7_UNCEI</name>
<evidence type="ECO:0000313" key="3">
    <source>
        <dbReference type="Proteomes" id="UP000317716"/>
    </source>
</evidence>
<feature type="compositionally biased region" description="Low complexity" evidence="1">
    <location>
        <begin position="20"/>
        <end position="32"/>
    </location>
</feature>
<feature type="region of interest" description="Disordered" evidence="1">
    <location>
        <begin position="1"/>
        <end position="67"/>
    </location>
</feature>
<accession>A0A538TAF7</accession>
<sequence length="105" mass="10887">MRLWLSPARTSRSANHPGIASSSPASTSWAESLRLRDGGSAPSSRRASPSATGWSPPARHAAALAHAKPSRIDFNPIPRSALKIRTAIPAKTAAVATGTTHASAR</sequence>
<comment type="caution">
    <text evidence="2">The sequence shown here is derived from an EMBL/GenBank/DDBJ whole genome shotgun (WGS) entry which is preliminary data.</text>
</comment>
<evidence type="ECO:0000313" key="2">
    <source>
        <dbReference type="EMBL" id="TMQ60557.1"/>
    </source>
</evidence>
<reference evidence="2 3" key="1">
    <citation type="journal article" date="2019" name="Nat. Microbiol.">
        <title>Mediterranean grassland soil C-N compound turnover is dependent on rainfall and depth, and is mediated by genomically divergent microorganisms.</title>
        <authorList>
            <person name="Diamond S."/>
            <person name="Andeer P.F."/>
            <person name="Li Z."/>
            <person name="Crits-Christoph A."/>
            <person name="Burstein D."/>
            <person name="Anantharaman K."/>
            <person name="Lane K.R."/>
            <person name="Thomas B.C."/>
            <person name="Pan C."/>
            <person name="Northen T.R."/>
            <person name="Banfield J.F."/>
        </authorList>
    </citation>
    <scope>NUCLEOTIDE SEQUENCE [LARGE SCALE GENOMIC DNA]</scope>
    <source>
        <strain evidence="2">WS_2</strain>
    </source>
</reference>
<proteinExistence type="predicted"/>
<evidence type="ECO:0000256" key="1">
    <source>
        <dbReference type="SAM" id="MobiDB-lite"/>
    </source>
</evidence>
<dbReference type="AlphaFoldDB" id="A0A538TAF7"/>
<dbReference type="EMBL" id="VBOS01000016">
    <property type="protein sequence ID" value="TMQ60557.1"/>
    <property type="molecule type" value="Genomic_DNA"/>
</dbReference>
<dbReference type="Proteomes" id="UP000317716">
    <property type="component" value="Unassembled WGS sequence"/>
</dbReference>